<dbReference type="EMBL" id="JADCNL010000072">
    <property type="protein sequence ID" value="KAG0451173.1"/>
    <property type="molecule type" value="Genomic_DNA"/>
</dbReference>
<evidence type="ECO:0000256" key="6">
    <source>
        <dbReference type="ARBA" id="ARBA00022843"/>
    </source>
</evidence>
<keyword evidence="8" id="KW-0804">Transcription</keyword>
<keyword evidence="5" id="KW-0597">Phosphoprotein</keyword>
<evidence type="ECO:0000256" key="2">
    <source>
        <dbReference type="ARBA" id="ARBA00004496"/>
    </source>
</evidence>
<dbReference type="PANTHER" id="PTHR31169">
    <property type="entry name" value="OS05G0300700 PROTEIN"/>
    <property type="match status" value="1"/>
</dbReference>
<comment type="subcellular location">
    <subcellularLocation>
        <location evidence="2">Cytoplasm</location>
    </subcellularLocation>
    <subcellularLocation>
        <location evidence="1">Nucleus</location>
    </subcellularLocation>
</comment>
<dbReference type="AlphaFoldDB" id="A0A835PGU0"/>
<evidence type="ECO:0000256" key="9">
    <source>
        <dbReference type="ARBA" id="ARBA00023242"/>
    </source>
</evidence>
<dbReference type="InterPro" id="IPR040221">
    <property type="entry name" value="CDCA7/CDA7L"/>
</dbReference>
<evidence type="ECO:0000256" key="7">
    <source>
        <dbReference type="ARBA" id="ARBA00023015"/>
    </source>
</evidence>
<dbReference type="Pfam" id="PF10497">
    <property type="entry name" value="zf-4CXXC_R1"/>
    <property type="match status" value="1"/>
</dbReference>
<evidence type="ECO:0000256" key="8">
    <source>
        <dbReference type="ARBA" id="ARBA00023163"/>
    </source>
</evidence>
<evidence type="ECO:0000256" key="4">
    <source>
        <dbReference type="ARBA" id="ARBA00022499"/>
    </source>
</evidence>
<keyword evidence="9" id="KW-0539">Nucleus</keyword>
<dbReference type="GO" id="GO:0005737">
    <property type="term" value="C:cytoplasm"/>
    <property type="evidence" value="ECO:0007669"/>
    <property type="project" value="UniProtKB-SubCell"/>
</dbReference>
<keyword evidence="12" id="KW-1185">Reference proteome</keyword>
<evidence type="ECO:0000256" key="3">
    <source>
        <dbReference type="ARBA" id="ARBA00022490"/>
    </source>
</evidence>
<evidence type="ECO:0000313" key="12">
    <source>
        <dbReference type="Proteomes" id="UP000636800"/>
    </source>
</evidence>
<comment type="caution">
    <text evidence="11">The sequence shown here is derived from an EMBL/GenBank/DDBJ whole genome shotgun (WGS) entry which is preliminary data.</text>
</comment>
<protein>
    <recommendedName>
        <fullName evidence="10">Zinc-finger domain-containing protein</fullName>
    </recommendedName>
</protein>
<dbReference type="GO" id="GO:0005634">
    <property type="term" value="C:nucleus"/>
    <property type="evidence" value="ECO:0007669"/>
    <property type="project" value="UniProtKB-SubCell"/>
</dbReference>
<evidence type="ECO:0000259" key="10">
    <source>
        <dbReference type="Pfam" id="PF10497"/>
    </source>
</evidence>
<evidence type="ECO:0000313" key="11">
    <source>
        <dbReference type="EMBL" id="KAG0451173.1"/>
    </source>
</evidence>
<organism evidence="11 12">
    <name type="scientific">Vanilla planifolia</name>
    <name type="common">Vanilla</name>
    <dbReference type="NCBI Taxonomy" id="51239"/>
    <lineage>
        <taxon>Eukaryota</taxon>
        <taxon>Viridiplantae</taxon>
        <taxon>Streptophyta</taxon>
        <taxon>Embryophyta</taxon>
        <taxon>Tracheophyta</taxon>
        <taxon>Spermatophyta</taxon>
        <taxon>Magnoliopsida</taxon>
        <taxon>Liliopsida</taxon>
        <taxon>Asparagales</taxon>
        <taxon>Orchidaceae</taxon>
        <taxon>Vanilloideae</taxon>
        <taxon>Vanilleae</taxon>
        <taxon>Vanilla</taxon>
    </lineage>
</organism>
<keyword evidence="6" id="KW-0832">Ubl conjugation</keyword>
<dbReference type="InterPro" id="IPR018866">
    <property type="entry name" value="Znf-4CXXC_R1"/>
</dbReference>
<gene>
    <name evidence="11" type="ORF">HPP92_026559</name>
</gene>
<reference evidence="11 12" key="1">
    <citation type="journal article" date="2020" name="Nat. Food">
        <title>A phased Vanilla planifolia genome enables genetic improvement of flavour and production.</title>
        <authorList>
            <person name="Hasing T."/>
            <person name="Tang H."/>
            <person name="Brym M."/>
            <person name="Khazi F."/>
            <person name="Huang T."/>
            <person name="Chambers A.H."/>
        </authorList>
    </citation>
    <scope>NUCLEOTIDE SEQUENCE [LARGE SCALE GENOMIC DNA]</scope>
    <source>
        <tissue evidence="11">Leaf</tissue>
    </source>
</reference>
<proteinExistence type="predicted"/>
<evidence type="ECO:0000256" key="1">
    <source>
        <dbReference type="ARBA" id="ARBA00004123"/>
    </source>
</evidence>
<dbReference type="PANTHER" id="PTHR31169:SF15">
    <property type="entry name" value="EXPRESSED PROTEIN"/>
    <property type="match status" value="1"/>
</dbReference>
<dbReference type="Proteomes" id="UP000636800">
    <property type="component" value="Unassembled WGS sequence"/>
</dbReference>
<feature type="domain" description="Zinc-finger" evidence="10">
    <location>
        <begin position="113"/>
        <end position="235"/>
    </location>
</feature>
<keyword evidence="4" id="KW-1017">Isopeptide bond</keyword>
<keyword evidence="3" id="KW-0963">Cytoplasm</keyword>
<evidence type="ECO:0000256" key="5">
    <source>
        <dbReference type="ARBA" id="ARBA00022553"/>
    </source>
</evidence>
<accession>A0A835PGU0</accession>
<dbReference type="GO" id="GO:0006355">
    <property type="term" value="P:regulation of DNA-templated transcription"/>
    <property type="evidence" value="ECO:0007669"/>
    <property type="project" value="InterPro"/>
</dbReference>
<keyword evidence="7" id="KW-0805">Transcription regulation</keyword>
<name>A0A835PGU0_VANPL</name>
<dbReference type="OrthoDB" id="1658724at2759"/>
<sequence>MGKQQGECEYESLRKTRISENKTRMASLGLDRHADAFLSLISSKSPIKKSTIRKAEVKVLGAPRRSNRLKGKPAYVERPMSDSSRKASIGKTIPAWRKLGLESRGGGARGSFYDQVLGICCHFCRQKKLCAEEDCKRCNTGDMNEPCTGKTECTACYSSNGILCRACLKIRYGEDLEVVRKMKDWMCPHCIEEKGIRPYWICNSSLCLRRKKMSPTGIAIYHAREEGFESVAHLLMDQLKKPKHRLSWHERRA</sequence>